<dbReference type="PANTHER" id="PTHR39596">
    <property type="match status" value="1"/>
</dbReference>
<reference evidence="2 3" key="1">
    <citation type="journal article" date="2019" name="Appl. Microbiol. Biotechnol.">
        <title>Genome sequence of Isaria javanica and comparative genome analysis insights into family S53 peptidase evolution in fungal entomopathogens.</title>
        <authorList>
            <person name="Lin R."/>
            <person name="Zhang X."/>
            <person name="Xin B."/>
            <person name="Zou M."/>
            <person name="Gao Y."/>
            <person name="Qin F."/>
            <person name="Hu Q."/>
            <person name="Xie B."/>
            <person name="Cheng X."/>
        </authorList>
    </citation>
    <scope>NUCLEOTIDE SEQUENCE [LARGE SCALE GENOMIC DNA]</scope>
    <source>
        <strain evidence="2 3">IJ1G</strain>
    </source>
</reference>
<dbReference type="PANTHER" id="PTHR39596:SF2">
    <property type="entry name" value="HET DOMAIN PROTEIN (AFU_ORTHOLOGUE AFUA_1G17550)-RELATED"/>
    <property type="match status" value="1"/>
</dbReference>
<keyword evidence="3" id="KW-1185">Reference proteome</keyword>
<evidence type="ECO:0000256" key="1">
    <source>
        <dbReference type="SAM" id="MobiDB-lite"/>
    </source>
</evidence>
<comment type="caution">
    <text evidence="2">The sequence shown here is derived from an EMBL/GenBank/DDBJ whole genome shotgun (WGS) entry which is preliminary data.</text>
</comment>
<protein>
    <submittedName>
        <fullName evidence="2">HET domain-containing protein</fullName>
    </submittedName>
</protein>
<proteinExistence type="predicted"/>
<dbReference type="STRING" id="43265.A0A545VPN1"/>
<evidence type="ECO:0000313" key="3">
    <source>
        <dbReference type="Proteomes" id="UP000315783"/>
    </source>
</evidence>
<dbReference type="EMBL" id="SPUK01000018">
    <property type="protein sequence ID" value="TQV91560.1"/>
    <property type="molecule type" value="Genomic_DNA"/>
</dbReference>
<name>A0A545VPN1_9HYPO</name>
<evidence type="ECO:0000313" key="2">
    <source>
        <dbReference type="EMBL" id="TQV91560.1"/>
    </source>
</evidence>
<sequence>MDHNSAPGDGIAHSYAEAPHPKDPRKSTHCLAPQHATPTCSCHLVTVSNPHESESDSSKAIAVFSYRSDTEPATLTRIEIPLEATPPPPRLESRTDFIAISHVRRSGLGNDRTNALPSCQLALLQRHVDRAARLSGLGATAPFWIDTLALPTARASRKAAEANLWRIFRQAGAVLVVDPSLLTESVAPVHDALVKIRDSAWKQRLWTLEEGFYARALFFAFCEEPLSLDELLGEFGHSNPATTARHPGPLGVLEGIRQEQLAGVLERFSADIRKALQMRRPVDKLRLYTILRAGYLSAKKFWFLIEEGELDDMISTWPKLSAKYLGQDADEDSIDGIVGKLNSISATLPSVALVGSNEVSV</sequence>
<accession>A0A545VPN1</accession>
<feature type="region of interest" description="Disordered" evidence="1">
    <location>
        <begin position="1"/>
        <end position="31"/>
    </location>
</feature>
<dbReference type="OrthoDB" id="2426273at2759"/>
<dbReference type="Proteomes" id="UP000315783">
    <property type="component" value="Unassembled WGS sequence"/>
</dbReference>
<organism evidence="2 3">
    <name type="scientific">Cordyceps javanica</name>
    <dbReference type="NCBI Taxonomy" id="43265"/>
    <lineage>
        <taxon>Eukaryota</taxon>
        <taxon>Fungi</taxon>
        <taxon>Dikarya</taxon>
        <taxon>Ascomycota</taxon>
        <taxon>Pezizomycotina</taxon>
        <taxon>Sordariomycetes</taxon>
        <taxon>Hypocreomycetidae</taxon>
        <taxon>Hypocreales</taxon>
        <taxon>Cordycipitaceae</taxon>
        <taxon>Cordyceps</taxon>
    </lineage>
</organism>
<gene>
    <name evidence="2" type="ORF">IF1G_09626</name>
</gene>
<dbReference type="AlphaFoldDB" id="A0A545VPN1"/>